<evidence type="ECO:0000313" key="1">
    <source>
        <dbReference type="EMBL" id="AVX36190.1"/>
    </source>
</evidence>
<sequence>MSALQVILVVLFGDRFGCYSFSVYLTSDASTAKWAMSVAPLETRACARIACLLRRFPHLSFRLTDGFIRIPAHGA</sequence>
<proteinExistence type="predicted"/>
<name>A0ABM6UMU8_9GAMM</name>
<accession>A0ABM6UMU8</accession>
<evidence type="ECO:0000313" key="2">
    <source>
        <dbReference type="Proteomes" id="UP000240908"/>
    </source>
</evidence>
<organism evidence="1 2">
    <name type="scientific">Yersinia massiliensis</name>
    <dbReference type="NCBI Taxonomy" id="419257"/>
    <lineage>
        <taxon>Bacteria</taxon>
        <taxon>Pseudomonadati</taxon>
        <taxon>Pseudomonadota</taxon>
        <taxon>Gammaproteobacteria</taxon>
        <taxon>Enterobacterales</taxon>
        <taxon>Yersiniaceae</taxon>
        <taxon>Yersinia</taxon>
    </lineage>
</organism>
<evidence type="ECO:0008006" key="3">
    <source>
        <dbReference type="Google" id="ProtNLM"/>
    </source>
</evidence>
<gene>
    <name evidence="1" type="ORF">DA391_00030</name>
</gene>
<keyword evidence="2" id="KW-1185">Reference proteome</keyword>
<protein>
    <recommendedName>
        <fullName evidence="3">Secreted protein</fullName>
    </recommendedName>
</protein>
<reference evidence="2" key="1">
    <citation type="journal article" date="2018" name="Genome Announc.">
        <title>First complete genome sequence of Yersinia massiliensis.</title>
        <authorList>
            <person name="Thomas M.C."/>
            <person name="Arling V."/>
            <person name="Goji N."/>
            <person name="Janzen T.W."/>
            <person name="Duceppe M.-O."/>
            <person name="Mathews A."/>
            <person name="Carrillo C."/>
            <person name="Amoako K."/>
        </authorList>
    </citation>
    <scope>NUCLEOTIDE SEQUENCE [LARGE SCALE GENOMIC DNA]</scope>
    <source>
        <strain evidence="2">GTA</strain>
    </source>
</reference>
<dbReference type="Proteomes" id="UP000240908">
    <property type="component" value="Chromosome"/>
</dbReference>
<dbReference type="EMBL" id="CP028487">
    <property type="protein sequence ID" value="AVX36190.1"/>
    <property type="molecule type" value="Genomic_DNA"/>
</dbReference>